<evidence type="ECO:0000313" key="1">
    <source>
        <dbReference type="EMBL" id="KER05691.1"/>
    </source>
</evidence>
<gene>
    <name evidence="1" type="ORF">AAA799E16_01657</name>
</gene>
<protein>
    <submittedName>
        <fullName evidence="1">Uncharacterized protein</fullName>
    </submittedName>
</protein>
<keyword evidence="2" id="KW-1185">Reference proteome</keyword>
<name>A0A081S438_9ARCH</name>
<evidence type="ECO:0000313" key="2">
    <source>
        <dbReference type="Proteomes" id="UP000028027"/>
    </source>
</evidence>
<reference evidence="1 2" key="1">
    <citation type="submission" date="2014-06" db="EMBL/GenBank/DDBJ databases">
        <authorList>
            <person name="Ngugi D.K."/>
            <person name="Blom J."/>
            <person name="Alam I."/>
            <person name="Rashid M."/>
            <person name="Ba Alawi W."/>
            <person name="Zhang G."/>
            <person name="Hikmawan T."/>
            <person name="Guan Y."/>
            <person name="Antunes A."/>
            <person name="Siam R."/>
            <person name="Eldorry H."/>
            <person name="Bajic V."/>
            <person name="Stingl U."/>
        </authorList>
    </citation>
    <scope>NUCLEOTIDE SEQUENCE [LARGE SCALE GENOMIC DNA]</scope>
    <source>
        <strain evidence="1">SCGC AAA799-E16</strain>
    </source>
</reference>
<proteinExistence type="predicted"/>
<dbReference type="EMBL" id="JNVL01000033">
    <property type="protein sequence ID" value="KER05691.1"/>
    <property type="molecule type" value="Genomic_DNA"/>
</dbReference>
<accession>A0A081S438</accession>
<organism evidence="1 2">
    <name type="scientific">Marine Group I thaumarchaeote SCGC AAA799-E16</name>
    <dbReference type="NCBI Taxonomy" id="1502292"/>
    <lineage>
        <taxon>Archaea</taxon>
        <taxon>Nitrososphaerota</taxon>
        <taxon>Marine Group I</taxon>
    </lineage>
</organism>
<comment type="caution">
    <text evidence="1">The sequence shown here is derived from an EMBL/GenBank/DDBJ whole genome shotgun (WGS) entry which is preliminary data.</text>
</comment>
<sequence>MISESGIRTLLEDIKSVYLVGYFKDDLTTEAEKWGQIQILEWILSQESTVQ</sequence>
<dbReference type="AlphaFoldDB" id="A0A081S438"/>
<dbReference type="Proteomes" id="UP000028027">
    <property type="component" value="Unassembled WGS sequence"/>
</dbReference>